<accession>C4R2W4</accession>
<dbReference type="OrthoDB" id="10315697at2759"/>
<evidence type="ECO:0000256" key="1">
    <source>
        <dbReference type="SAM" id="MobiDB-lite"/>
    </source>
</evidence>
<dbReference type="InParanoid" id="C4R2W4"/>
<reference evidence="2 3" key="1">
    <citation type="journal article" date="2009" name="Nat. Biotechnol.">
        <title>Genome sequence of the recombinant protein production host Pichia pastoris.</title>
        <authorList>
            <person name="De Schutter K."/>
            <person name="Lin Y.C."/>
            <person name="Tiels P."/>
            <person name="Van Hecke A."/>
            <person name="Glinka S."/>
            <person name="Weber-Lehmann J."/>
            <person name="Rouze P."/>
            <person name="Van de Peer Y."/>
            <person name="Callewaert N."/>
        </authorList>
    </citation>
    <scope>NUCLEOTIDE SEQUENCE [LARGE SCALE GENOMIC DNA]</scope>
    <source>
        <strain evidence="3">GS115 / ATCC 20864</strain>
    </source>
</reference>
<feature type="compositionally biased region" description="Basic and acidic residues" evidence="1">
    <location>
        <begin position="163"/>
        <end position="175"/>
    </location>
</feature>
<protein>
    <submittedName>
        <fullName evidence="2">Uncharacterized protein</fullName>
    </submittedName>
</protein>
<dbReference type="HOGENOM" id="CLU_847622_0_0_1"/>
<gene>
    <name evidence="2" type="ordered locus">PAS_chr2-2_0090</name>
</gene>
<dbReference type="Proteomes" id="UP000000314">
    <property type="component" value="Chromosome 2"/>
</dbReference>
<dbReference type="EMBL" id="FN392320">
    <property type="protein sequence ID" value="CAY69838.1"/>
    <property type="molecule type" value="Genomic_DNA"/>
</dbReference>
<feature type="region of interest" description="Disordered" evidence="1">
    <location>
        <begin position="161"/>
        <end position="214"/>
    </location>
</feature>
<organism evidence="2 3">
    <name type="scientific">Komagataella phaffii (strain GS115 / ATCC 20864)</name>
    <name type="common">Yeast</name>
    <name type="synonym">Pichia pastoris</name>
    <dbReference type="NCBI Taxonomy" id="644223"/>
    <lineage>
        <taxon>Eukaryota</taxon>
        <taxon>Fungi</taxon>
        <taxon>Dikarya</taxon>
        <taxon>Ascomycota</taxon>
        <taxon>Saccharomycotina</taxon>
        <taxon>Pichiomycetes</taxon>
        <taxon>Pichiales</taxon>
        <taxon>Pichiaceae</taxon>
        <taxon>Komagataella</taxon>
    </lineage>
</organism>
<name>C4R2W4_KOMPG</name>
<evidence type="ECO:0000313" key="2">
    <source>
        <dbReference type="EMBL" id="CAY69838.1"/>
    </source>
</evidence>
<sequence>MTENMPNKDPFDSGSDVFSDAVNLVSNMPLSEYFSADELSEGRLETNLSDAKVRDLELWDSDDVLRSNSRLKELIFDIESQQMSCEGYPQFSSGNSSNVVQDVTVTARETETALESLGMSQFRNLEVVNTAKAPTKSSDEVSEFQYSEKVISLLTSKMSMSSDVERKSQKGHQLESSRQPENWPHRDSLLENPSANELDSKEEHDPPNNSIASIHRNKSIVKVISSMQGMFKKREPVLISRDLSPTQIISLTVPRKFLQNDGKSKKNSLRKWRSYMGLNQSKRDMKIHDTSEVKKQLIKTISEGSISMTNCTDDNLIGFCIVPVNNLR</sequence>
<evidence type="ECO:0000313" key="3">
    <source>
        <dbReference type="Proteomes" id="UP000000314"/>
    </source>
</evidence>
<keyword evidence="3" id="KW-1185">Reference proteome</keyword>
<dbReference type="AlphaFoldDB" id="C4R2W4"/>
<dbReference type="KEGG" id="ppa:PAS_chr2-2_0090"/>
<dbReference type="GeneID" id="8199194"/>
<dbReference type="RefSeq" id="XP_002492118.1">
    <property type="nucleotide sequence ID" value="XM_002492073.1"/>
</dbReference>
<proteinExistence type="predicted"/>